<dbReference type="SUPFAM" id="SSF54236">
    <property type="entry name" value="Ubiquitin-like"/>
    <property type="match status" value="1"/>
</dbReference>
<keyword evidence="1" id="KW-0479">Metal-binding</keyword>
<feature type="compositionally biased region" description="Polar residues" evidence="5">
    <location>
        <begin position="259"/>
        <end position="271"/>
    </location>
</feature>
<feature type="domain" description="AN1-type" evidence="7">
    <location>
        <begin position="668"/>
        <end position="715"/>
    </location>
</feature>
<keyword evidence="3" id="KW-0862">Zinc</keyword>
<name>A0A671YML3_SPAAU</name>
<dbReference type="PANTHER" id="PTHR46728:SF1">
    <property type="entry name" value="AN1-TYPE ZINC FINGER PROTEIN 4"/>
    <property type="match status" value="1"/>
</dbReference>
<dbReference type="InterPro" id="IPR000626">
    <property type="entry name" value="Ubiquitin-like_dom"/>
</dbReference>
<dbReference type="Ensembl" id="ENSSAUT00010067977.1">
    <property type="protein sequence ID" value="ENSSAUP00010064897.1"/>
    <property type="gene ID" value="ENSSAUG00010026008.1"/>
</dbReference>
<dbReference type="SUPFAM" id="SSF118310">
    <property type="entry name" value="AN1-like Zinc finger"/>
    <property type="match status" value="1"/>
</dbReference>
<dbReference type="GeneTree" id="ENSGT00940000155716"/>
<dbReference type="Gene3D" id="4.10.1110.10">
    <property type="entry name" value="AN1-like Zinc finger"/>
    <property type="match status" value="1"/>
</dbReference>
<dbReference type="SMART" id="SM00154">
    <property type="entry name" value="ZnF_AN1"/>
    <property type="match status" value="1"/>
</dbReference>
<dbReference type="InterPro" id="IPR000058">
    <property type="entry name" value="Znf_AN1"/>
</dbReference>
<dbReference type="InParanoid" id="A0A671YML3"/>
<reference evidence="8" key="3">
    <citation type="submission" date="2025-09" db="UniProtKB">
        <authorList>
            <consortium name="Ensembl"/>
        </authorList>
    </citation>
    <scope>IDENTIFICATION</scope>
</reference>
<dbReference type="PRINTS" id="PR00348">
    <property type="entry name" value="UBIQUITIN"/>
</dbReference>
<dbReference type="GeneID" id="115596886"/>
<accession>A0A671YML3</accession>
<dbReference type="SMART" id="SM00213">
    <property type="entry name" value="UBQ"/>
    <property type="match status" value="1"/>
</dbReference>
<proteinExistence type="predicted"/>
<evidence type="ECO:0000259" key="6">
    <source>
        <dbReference type="PROSITE" id="PS50053"/>
    </source>
</evidence>
<evidence type="ECO:0000313" key="9">
    <source>
        <dbReference type="Proteomes" id="UP000472265"/>
    </source>
</evidence>
<dbReference type="CTD" id="93550"/>
<gene>
    <name evidence="8" type="primary">ZFAND4</name>
    <name evidence="8" type="synonym">zfand4</name>
</gene>
<protein>
    <submittedName>
        <fullName evidence="8">Zinc finger, AN1-type domain 4</fullName>
    </submittedName>
</protein>
<feature type="region of interest" description="Disordered" evidence="5">
    <location>
        <begin position="259"/>
        <end position="278"/>
    </location>
</feature>
<dbReference type="RefSeq" id="XP_030298193.1">
    <property type="nucleotide sequence ID" value="XM_030442333.1"/>
</dbReference>
<evidence type="ECO:0000313" key="8">
    <source>
        <dbReference type="Ensembl" id="ENSSAUP00010064897.1"/>
    </source>
</evidence>
<feature type="compositionally biased region" description="Basic residues" evidence="5">
    <location>
        <begin position="220"/>
        <end position="230"/>
    </location>
</feature>
<dbReference type="PROSITE" id="PS51039">
    <property type="entry name" value="ZF_AN1"/>
    <property type="match status" value="1"/>
</dbReference>
<dbReference type="Proteomes" id="UP000472265">
    <property type="component" value="Chromosome 15"/>
</dbReference>
<dbReference type="FunCoup" id="A0A671YML3">
    <property type="interactions" value="161"/>
</dbReference>
<keyword evidence="9" id="KW-1185">Reference proteome</keyword>
<dbReference type="OMA" id="ECRCGHN"/>
<dbReference type="PANTHER" id="PTHR46728">
    <property type="entry name" value="AN1-TYPE ZINC FINGER PROTEIN 4"/>
    <property type="match status" value="1"/>
</dbReference>
<dbReference type="InterPro" id="IPR035896">
    <property type="entry name" value="AN1-like_Znf"/>
</dbReference>
<dbReference type="Pfam" id="PF00240">
    <property type="entry name" value="ubiquitin"/>
    <property type="match status" value="1"/>
</dbReference>
<reference evidence="8" key="2">
    <citation type="submission" date="2025-08" db="UniProtKB">
        <authorList>
            <consortium name="Ensembl"/>
        </authorList>
    </citation>
    <scope>IDENTIFICATION</scope>
</reference>
<dbReference type="OrthoDB" id="756206at2759"/>
<feature type="region of interest" description="Disordered" evidence="5">
    <location>
        <begin position="220"/>
        <end position="248"/>
    </location>
</feature>
<dbReference type="Pfam" id="PF01428">
    <property type="entry name" value="zf-AN1"/>
    <property type="match status" value="1"/>
</dbReference>
<dbReference type="CDD" id="cd01802">
    <property type="entry name" value="Ubl_ZFAND4"/>
    <property type="match status" value="1"/>
</dbReference>
<evidence type="ECO:0000256" key="3">
    <source>
        <dbReference type="ARBA" id="ARBA00022833"/>
    </source>
</evidence>
<evidence type="ECO:0000256" key="1">
    <source>
        <dbReference type="ARBA" id="ARBA00022723"/>
    </source>
</evidence>
<evidence type="ECO:0000256" key="2">
    <source>
        <dbReference type="ARBA" id="ARBA00022771"/>
    </source>
</evidence>
<dbReference type="AlphaFoldDB" id="A0A671YML3"/>
<evidence type="ECO:0000256" key="4">
    <source>
        <dbReference type="PROSITE-ProRule" id="PRU00449"/>
    </source>
</evidence>
<dbReference type="GO" id="GO:0008270">
    <property type="term" value="F:zinc ion binding"/>
    <property type="evidence" value="ECO:0007669"/>
    <property type="project" value="UniProtKB-KW"/>
</dbReference>
<evidence type="ECO:0000256" key="5">
    <source>
        <dbReference type="SAM" id="MobiDB-lite"/>
    </source>
</evidence>
<feature type="compositionally biased region" description="Polar residues" evidence="5">
    <location>
        <begin position="466"/>
        <end position="500"/>
    </location>
</feature>
<dbReference type="InterPro" id="IPR029071">
    <property type="entry name" value="Ubiquitin-like_domsf"/>
</dbReference>
<sequence length="734" mass="79925">MTDRKEPPFFNDDSVGAFHYKLPFYDTMELFIETLTGTCFELRVLPFEAVISVKAKIQRLEGIPVAQQHLIWNNLELDDEHCLHDYGIAEGCTLKLVLAMRGGPINTRRVTMEDPVKEVADLMESTKEEGWEKSLSNKQVTFVVYREGDQLNFFRVVDRGDGTLTPLSESMSGGSVYNVCAEEEEDGEGCAAAQQSLENSITMNKMKLLKAKMEDMNLNKKPKKSAKIKPRPPVSPHPFSGSVGPSSMRHHHRLFRSFSQINQPRQSNSQLPPIPDHKPLDPFLPSAAAAHAHLSIPQRPPPSFYAPSCYMLQEQEAWETCPPFSKIRPPPKVSRLDIGSNRLMRDCVYPQLPPLCIRGPPETTFDTAESAAEAVGLGLLEEAAGLVVPAQPGTPFGELSDPLSLDVSTQPEGGHRTLEVGAQHQLPLSPSPLSTWTLGTSDALTSRADRTQLGTAFHISPPSPLPASTSQSTSTRLLPQPFDSTLSFFQPNLQAQSSAQVKPGDTPPHPSSSHPSRLRGVKVESPGKRPEVISKREARGITKMANQACKEPVGSLTNSELLASLSTRAPDSSNSRDCLGESLGLALALPPATASGQGSLGSRLPSIPTDRLLQDDLIRQMSPLHRAAASFMATNTLASAGGVMAPFGRIGTPTYHLPPVKAPTGTKKKSSKHCFLCGKKTGLASSYECRCGHNFCATHRYAETHDCTYDYKSAGRRILQETNPLISAPKLPKI</sequence>
<dbReference type="InterPro" id="IPR053061">
    <property type="entry name" value="AN1-type_zinc_finger"/>
</dbReference>
<reference evidence="8" key="1">
    <citation type="submission" date="2021-04" db="EMBL/GenBank/DDBJ databases">
        <authorList>
            <consortium name="Wellcome Sanger Institute Data Sharing"/>
        </authorList>
    </citation>
    <scope>NUCLEOTIDE SEQUENCE [LARGE SCALE GENOMIC DNA]</scope>
</reference>
<evidence type="ECO:0000259" key="7">
    <source>
        <dbReference type="PROSITE" id="PS51039"/>
    </source>
</evidence>
<dbReference type="InterPro" id="IPR019956">
    <property type="entry name" value="Ubiquitin_dom"/>
</dbReference>
<dbReference type="Gene3D" id="3.10.20.90">
    <property type="entry name" value="Phosphatidylinositol 3-kinase Catalytic Subunit, Chain A, domain 1"/>
    <property type="match status" value="1"/>
</dbReference>
<feature type="domain" description="Ubiquitin-like" evidence="6">
    <location>
        <begin position="28"/>
        <end position="103"/>
    </location>
</feature>
<feature type="region of interest" description="Disordered" evidence="5">
    <location>
        <begin position="455"/>
        <end position="528"/>
    </location>
</feature>
<keyword evidence="2 4" id="KW-0863">Zinc-finger</keyword>
<organism evidence="8 9">
    <name type="scientific">Sparus aurata</name>
    <name type="common">Gilthead sea bream</name>
    <dbReference type="NCBI Taxonomy" id="8175"/>
    <lineage>
        <taxon>Eukaryota</taxon>
        <taxon>Metazoa</taxon>
        <taxon>Chordata</taxon>
        <taxon>Craniata</taxon>
        <taxon>Vertebrata</taxon>
        <taxon>Euteleostomi</taxon>
        <taxon>Actinopterygii</taxon>
        <taxon>Neopterygii</taxon>
        <taxon>Teleostei</taxon>
        <taxon>Neoteleostei</taxon>
        <taxon>Acanthomorphata</taxon>
        <taxon>Eupercaria</taxon>
        <taxon>Spariformes</taxon>
        <taxon>Sparidae</taxon>
        <taxon>Sparus</taxon>
    </lineage>
</organism>
<dbReference type="PROSITE" id="PS50053">
    <property type="entry name" value="UBIQUITIN_2"/>
    <property type="match status" value="1"/>
</dbReference>